<evidence type="ECO:0000313" key="2">
    <source>
        <dbReference type="EMBL" id="KAJ5339423.1"/>
    </source>
</evidence>
<gene>
    <name evidence="2" type="ORF">N7452_006151</name>
</gene>
<evidence type="ECO:0000313" key="3">
    <source>
        <dbReference type="Proteomes" id="UP001147695"/>
    </source>
</evidence>
<name>A0A9W9UFQ9_PENBR</name>
<accession>A0A9W9UFQ9</accession>
<organism evidence="2 3">
    <name type="scientific">Penicillium brevicompactum</name>
    <dbReference type="NCBI Taxonomy" id="5074"/>
    <lineage>
        <taxon>Eukaryota</taxon>
        <taxon>Fungi</taxon>
        <taxon>Dikarya</taxon>
        <taxon>Ascomycota</taxon>
        <taxon>Pezizomycotina</taxon>
        <taxon>Eurotiomycetes</taxon>
        <taxon>Eurotiomycetidae</taxon>
        <taxon>Eurotiales</taxon>
        <taxon>Aspergillaceae</taxon>
        <taxon>Penicillium</taxon>
    </lineage>
</organism>
<sequence length="215" mass="24964">MTIEPSSSISPKPSSYREVPYGREIPKPKTKLLAQKRTNGRPFTAADLERYLFQAMQDSEDGEIAVPLHVDFSARRIHTEKLVKFFRDNTGDKHFVEIPVEPLRGKENWREWLVAMQLLLIQHGIWEVVVKDATMPLAKTHPLFYWYQRMRHCAVGLIYVHVSDFVRKQPCFLSAIAENDPDSIMTHLFAHYSEAEENCPHANSSTHHHHQHQSK</sequence>
<comment type="caution">
    <text evidence="2">The sequence shown here is derived from an EMBL/GenBank/DDBJ whole genome shotgun (WGS) entry which is preliminary data.</text>
</comment>
<dbReference type="AlphaFoldDB" id="A0A9W9UFQ9"/>
<feature type="compositionally biased region" description="Low complexity" evidence="1">
    <location>
        <begin position="1"/>
        <end position="14"/>
    </location>
</feature>
<evidence type="ECO:0000256" key="1">
    <source>
        <dbReference type="SAM" id="MobiDB-lite"/>
    </source>
</evidence>
<reference evidence="2" key="2">
    <citation type="journal article" date="2023" name="IMA Fungus">
        <title>Comparative genomic study of the Penicillium genus elucidates a diverse pangenome and 15 lateral gene transfer events.</title>
        <authorList>
            <person name="Petersen C."/>
            <person name="Sorensen T."/>
            <person name="Nielsen M.R."/>
            <person name="Sondergaard T.E."/>
            <person name="Sorensen J.L."/>
            <person name="Fitzpatrick D.A."/>
            <person name="Frisvad J.C."/>
            <person name="Nielsen K.L."/>
        </authorList>
    </citation>
    <scope>NUCLEOTIDE SEQUENCE</scope>
    <source>
        <strain evidence="2">IBT 35673</strain>
    </source>
</reference>
<reference evidence="2" key="1">
    <citation type="submission" date="2022-12" db="EMBL/GenBank/DDBJ databases">
        <authorList>
            <person name="Petersen C."/>
        </authorList>
    </citation>
    <scope>NUCLEOTIDE SEQUENCE</scope>
    <source>
        <strain evidence="2">IBT 35673</strain>
    </source>
</reference>
<dbReference type="EMBL" id="JAPZBQ010000003">
    <property type="protein sequence ID" value="KAJ5339423.1"/>
    <property type="molecule type" value="Genomic_DNA"/>
</dbReference>
<dbReference type="Proteomes" id="UP001147695">
    <property type="component" value="Unassembled WGS sequence"/>
</dbReference>
<feature type="region of interest" description="Disordered" evidence="1">
    <location>
        <begin position="1"/>
        <end position="23"/>
    </location>
</feature>
<protein>
    <submittedName>
        <fullName evidence="2">Uncharacterized protein</fullName>
    </submittedName>
</protein>
<proteinExistence type="predicted"/>